<gene>
    <name evidence="6" type="ORF">BDV23DRAFT_179474</name>
</gene>
<feature type="transmembrane region" description="Helical" evidence="5">
    <location>
        <begin position="59"/>
        <end position="80"/>
    </location>
</feature>
<protein>
    <recommendedName>
        <fullName evidence="7">Major facilitator superfamily domain-containing protein</fullName>
    </recommendedName>
</protein>
<comment type="subcellular location">
    <subcellularLocation>
        <location evidence="1">Membrane</location>
        <topology evidence="1">Multi-pass membrane protein</topology>
    </subcellularLocation>
</comment>
<keyword evidence="2 5" id="KW-0812">Transmembrane</keyword>
<dbReference type="PANTHER" id="PTHR42718">
    <property type="entry name" value="MAJOR FACILITATOR SUPERFAMILY MULTIDRUG TRANSPORTER MFSC"/>
    <property type="match status" value="1"/>
</dbReference>
<dbReference type="Gene3D" id="1.20.1720.10">
    <property type="entry name" value="Multidrug resistance protein D"/>
    <property type="match status" value="1"/>
</dbReference>
<evidence type="ECO:0000256" key="5">
    <source>
        <dbReference type="SAM" id="Phobius"/>
    </source>
</evidence>
<organism evidence="6">
    <name type="scientific">Petromyces alliaceus</name>
    <name type="common">Aspergillus alliaceus</name>
    <dbReference type="NCBI Taxonomy" id="209559"/>
    <lineage>
        <taxon>Eukaryota</taxon>
        <taxon>Fungi</taxon>
        <taxon>Dikarya</taxon>
        <taxon>Ascomycota</taxon>
        <taxon>Pezizomycotina</taxon>
        <taxon>Eurotiomycetes</taxon>
        <taxon>Eurotiomycetidae</taxon>
        <taxon>Eurotiales</taxon>
        <taxon>Aspergillaceae</taxon>
        <taxon>Aspergillus</taxon>
        <taxon>Aspergillus subgen. Circumdati</taxon>
    </lineage>
</organism>
<dbReference type="GO" id="GO:0016020">
    <property type="term" value="C:membrane"/>
    <property type="evidence" value="ECO:0007669"/>
    <property type="project" value="UniProtKB-SubCell"/>
</dbReference>
<accession>A0A5N7CKI2</accession>
<reference evidence="6" key="1">
    <citation type="submission" date="2019-04" db="EMBL/GenBank/DDBJ databases">
        <title>Friends and foes A comparative genomics studyof 23 Aspergillus species from section Flavi.</title>
        <authorList>
            <consortium name="DOE Joint Genome Institute"/>
            <person name="Kjaerbolling I."/>
            <person name="Vesth T."/>
            <person name="Frisvad J.C."/>
            <person name="Nybo J.L."/>
            <person name="Theobald S."/>
            <person name="Kildgaard S."/>
            <person name="Isbrandt T."/>
            <person name="Kuo A."/>
            <person name="Sato A."/>
            <person name="Lyhne E.K."/>
            <person name="Kogle M.E."/>
            <person name="Wiebenga A."/>
            <person name="Kun R.S."/>
            <person name="Lubbers R.J."/>
            <person name="Makela M.R."/>
            <person name="Barry K."/>
            <person name="Chovatia M."/>
            <person name="Clum A."/>
            <person name="Daum C."/>
            <person name="Haridas S."/>
            <person name="He G."/>
            <person name="LaButti K."/>
            <person name="Lipzen A."/>
            <person name="Mondo S."/>
            <person name="Riley R."/>
            <person name="Salamov A."/>
            <person name="Simmons B.A."/>
            <person name="Magnuson J.K."/>
            <person name="Henrissat B."/>
            <person name="Mortensen U.H."/>
            <person name="Larsen T.O."/>
            <person name="Devries R.P."/>
            <person name="Grigoriev I.V."/>
            <person name="Machida M."/>
            <person name="Baker S.E."/>
            <person name="Andersen M.R."/>
        </authorList>
    </citation>
    <scope>NUCLEOTIDE SEQUENCE [LARGE SCALE GENOMIC DNA]</scope>
    <source>
        <strain evidence="6">IBT 14317</strain>
    </source>
</reference>
<evidence type="ECO:0008006" key="7">
    <source>
        <dbReference type="Google" id="ProtNLM"/>
    </source>
</evidence>
<dbReference type="EMBL" id="ML735222">
    <property type="protein sequence ID" value="KAE8394696.1"/>
    <property type="molecule type" value="Genomic_DNA"/>
</dbReference>
<keyword evidence="3 5" id="KW-1133">Transmembrane helix</keyword>
<evidence type="ECO:0000256" key="3">
    <source>
        <dbReference type="ARBA" id="ARBA00022989"/>
    </source>
</evidence>
<evidence type="ECO:0000256" key="2">
    <source>
        <dbReference type="ARBA" id="ARBA00022692"/>
    </source>
</evidence>
<dbReference type="PANTHER" id="PTHR42718:SF23">
    <property type="entry name" value="MAJOR FACILITATOR SUPERFAMILY (MFS) PROFILE DOMAIN-CONTAINING PROTEIN"/>
    <property type="match status" value="1"/>
</dbReference>
<name>A0A5N7CKI2_PETAA</name>
<dbReference type="InterPro" id="IPR011701">
    <property type="entry name" value="MFS"/>
</dbReference>
<dbReference type="AlphaFoldDB" id="A0A5N7CKI2"/>
<dbReference type="GO" id="GO:0022857">
    <property type="term" value="F:transmembrane transporter activity"/>
    <property type="evidence" value="ECO:0007669"/>
    <property type="project" value="InterPro"/>
</dbReference>
<dbReference type="Proteomes" id="UP000326877">
    <property type="component" value="Unassembled WGS sequence"/>
</dbReference>
<evidence type="ECO:0000256" key="1">
    <source>
        <dbReference type="ARBA" id="ARBA00004141"/>
    </source>
</evidence>
<sequence length="288" mass="30341">MAIGQTSFFTGVVLLNATIGRKLNTSSAEVTWITPGMSLTSGAFLPPFEKLSDVFGRKVLYISAMTGFTLTLVTTGFTPSAIYMEVFLGILGLFSAAVVPPATGGLGAVYKEPSKRKNRAFACLSAGNPPRILVVYAGFTALALWSAPSERPNSTARWSWSSLQRCDPLGMLLVVVGVGVSSASLTLADDAAQGWRTPYALTALLLIGLVALASFLCGRPCVTIPSPFAPACLARPHLLCALNNHGTGLDGVHDRPLLDGALDAEWPAFIIAQRDDSDVAFGHQWGLG</sequence>
<keyword evidence="4 5" id="KW-0472">Membrane</keyword>
<dbReference type="InterPro" id="IPR036259">
    <property type="entry name" value="MFS_trans_sf"/>
</dbReference>
<feature type="transmembrane region" description="Helical" evidence="5">
    <location>
        <begin position="86"/>
        <end position="110"/>
    </location>
</feature>
<proteinExistence type="predicted"/>
<dbReference type="Pfam" id="PF07690">
    <property type="entry name" value="MFS_1"/>
    <property type="match status" value="1"/>
</dbReference>
<evidence type="ECO:0000256" key="4">
    <source>
        <dbReference type="ARBA" id="ARBA00023136"/>
    </source>
</evidence>
<dbReference type="SUPFAM" id="SSF103473">
    <property type="entry name" value="MFS general substrate transporter"/>
    <property type="match status" value="1"/>
</dbReference>
<feature type="transmembrane region" description="Helical" evidence="5">
    <location>
        <begin position="168"/>
        <end position="187"/>
    </location>
</feature>
<evidence type="ECO:0000313" key="6">
    <source>
        <dbReference type="EMBL" id="KAE8394696.1"/>
    </source>
</evidence>
<dbReference type="OrthoDB" id="2985014at2759"/>
<feature type="transmembrane region" description="Helical" evidence="5">
    <location>
        <begin position="199"/>
        <end position="216"/>
    </location>
</feature>